<reference evidence="7" key="1">
    <citation type="submission" date="2021-02" db="EMBL/GenBank/DDBJ databases">
        <title>Psilocybe cubensis genome.</title>
        <authorList>
            <person name="Mckernan K.J."/>
            <person name="Crawford S."/>
            <person name="Trippe A."/>
            <person name="Kane L.T."/>
            <person name="Mclaughlin S."/>
        </authorList>
    </citation>
    <scope>NUCLEOTIDE SEQUENCE [LARGE SCALE GENOMIC DNA]</scope>
    <source>
        <strain evidence="7">MGC-MH-2018</strain>
    </source>
</reference>
<gene>
    <name evidence="7" type="ORF">JR316_008128</name>
</gene>
<feature type="signal peptide" evidence="5">
    <location>
        <begin position="1"/>
        <end position="23"/>
    </location>
</feature>
<dbReference type="PANTHER" id="PTHR45856:SF25">
    <property type="entry name" value="FUNGAL LIPASE-LIKE DOMAIN-CONTAINING PROTEIN"/>
    <property type="match status" value="1"/>
</dbReference>
<dbReference type="InterPro" id="IPR051218">
    <property type="entry name" value="Sec_MonoDiacylglyc_Lipase"/>
</dbReference>
<dbReference type="GO" id="GO:0006629">
    <property type="term" value="P:lipid metabolic process"/>
    <property type="evidence" value="ECO:0007669"/>
    <property type="project" value="InterPro"/>
</dbReference>
<protein>
    <recommendedName>
        <fullName evidence="6">Fungal lipase-type domain-containing protein</fullName>
    </recommendedName>
</protein>
<evidence type="ECO:0000313" key="7">
    <source>
        <dbReference type="EMBL" id="KAG5166059.1"/>
    </source>
</evidence>
<dbReference type="AlphaFoldDB" id="A0A8H7XUP3"/>
<comment type="similarity">
    <text evidence="2">Belongs to the AB hydrolase superfamily. Lipase family. Class 3 subfamily.</text>
</comment>
<accession>A0A8H7XUP3</accession>
<proteinExistence type="inferred from homology"/>
<dbReference type="InterPro" id="IPR029058">
    <property type="entry name" value="AB_hydrolase_fold"/>
</dbReference>
<dbReference type="CDD" id="cd00519">
    <property type="entry name" value="Lipase_3"/>
    <property type="match status" value="1"/>
</dbReference>
<evidence type="ECO:0000256" key="3">
    <source>
        <dbReference type="ARBA" id="ARBA00047591"/>
    </source>
</evidence>
<sequence length="310" mass="33162">MRFLRVVTSICIIIVSCLKYTAGSPTGPTELLPRQNAAITPLTKAQIAEFKPFTYFAAAGYCTPAQTAKWNCGATCKANKDFIPIASDGDGSTVQYWYVGYSPSLESVIVGHQGTNISDTNAALTDTQISMTKLDPTLFPGVNPAIEVHSGFATVQAKTATTILKWVKKGISAHSAKKVTIVGHSLGGALALLDGVYLPLHITGVTFRVIGYGMPRVGNQNFAKYVDNHIKGKQLTRINNREDPVPTVPGIYLGYHHPSGEVHITDDKKWLACPGQDNPSTQCSTGDVPNVFVGNVADHHGPYGGVSMDC</sequence>
<organism evidence="7">
    <name type="scientific">Psilocybe cubensis</name>
    <name type="common">Psychedelic mushroom</name>
    <name type="synonym">Stropharia cubensis</name>
    <dbReference type="NCBI Taxonomy" id="181762"/>
    <lineage>
        <taxon>Eukaryota</taxon>
        <taxon>Fungi</taxon>
        <taxon>Dikarya</taxon>
        <taxon>Basidiomycota</taxon>
        <taxon>Agaricomycotina</taxon>
        <taxon>Agaricomycetes</taxon>
        <taxon>Agaricomycetidae</taxon>
        <taxon>Agaricales</taxon>
        <taxon>Agaricineae</taxon>
        <taxon>Strophariaceae</taxon>
        <taxon>Psilocybe</taxon>
    </lineage>
</organism>
<dbReference type="Pfam" id="PF01764">
    <property type="entry name" value="Lipase_3"/>
    <property type="match status" value="1"/>
</dbReference>
<dbReference type="PANTHER" id="PTHR45856">
    <property type="entry name" value="ALPHA/BETA-HYDROLASES SUPERFAMILY PROTEIN"/>
    <property type="match status" value="1"/>
</dbReference>
<name>A0A8H7XUP3_PSICU</name>
<comment type="catalytic activity">
    <reaction evidence="4">
        <text>a monoacylglycerol + H2O = glycerol + a fatty acid + H(+)</text>
        <dbReference type="Rhea" id="RHEA:15245"/>
        <dbReference type="ChEBI" id="CHEBI:15377"/>
        <dbReference type="ChEBI" id="CHEBI:15378"/>
        <dbReference type="ChEBI" id="CHEBI:17408"/>
        <dbReference type="ChEBI" id="CHEBI:17754"/>
        <dbReference type="ChEBI" id="CHEBI:28868"/>
    </reaction>
</comment>
<feature type="chain" id="PRO_5034840854" description="Fungal lipase-type domain-containing protein" evidence="5">
    <location>
        <begin position="24"/>
        <end position="310"/>
    </location>
</feature>
<dbReference type="SUPFAM" id="SSF53474">
    <property type="entry name" value="alpha/beta-Hydrolases"/>
    <property type="match status" value="1"/>
</dbReference>
<dbReference type="InterPro" id="IPR002921">
    <property type="entry name" value="Fungal_lipase-type"/>
</dbReference>
<evidence type="ECO:0000256" key="2">
    <source>
        <dbReference type="ARBA" id="ARBA00043996"/>
    </source>
</evidence>
<evidence type="ECO:0000256" key="5">
    <source>
        <dbReference type="SAM" id="SignalP"/>
    </source>
</evidence>
<keyword evidence="1" id="KW-1015">Disulfide bond</keyword>
<feature type="domain" description="Fungal lipase-type" evidence="6">
    <location>
        <begin position="111"/>
        <end position="251"/>
    </location>
</feature>
<evidence type="ECO:0000256" key="4">
    <source>
        <dbReference type="ARBA" id="ARBA00048461"/>
    </source>
</evidence>
<dbReference type="PROSITE" id="PS51257">
    <property type="entry name" value="PROKAR_LIPOPROTEIN"/>
    <property type="match status" value="1"/>
</dbReference>
<keyword evidence="5" id="KW-0732">Signal</keyword>
<comment type="caution">
    <text evidence="7">The sequence shown here is derived from an EMBL/GenBank/DDBJ whole genome shotgun (WGS) entry which is preliminary data.</text>
</comment>
<evidence type="ECO:0000256" key="1">
    <source>
        <dbReference type="ARBA" id="ARBA00023157"/>
    </source>
</evidence>
<dbReference type="EMBL" id="JAFIQS010000008">
    <property type="protein sequence ID" value="KAG5166059.1"/>
    <property type="molecule type" value="Genomic_DNA"/>
</dbReference>
<dbReference type="OrthoDB" id="426718at2759"/>
<evidence type="ECO:0000259" key="6">
    <source>
        <dbReference type="Pfam" id="PF01764"/>
    </source>
</evidence>
<comment type="catalytic activity">
    <reaction evidence="3">
        <text>a diacylglycerol + H2O = a monoacylglycerol + a fatty acid + H(+)</text>
        <dbReference type="Rhea" id="RHEA:32731"/>
        <dbReference type="ChEBI" id="CHEBI:15377"/>
        <dbReference type="ChEBI" id="CHEBI:15378"/>
        <dbReference type="ChEBI" id="CHEBI:17408"/>
        <dbReference type="ChEBI" id="CHEBI:18035"/>
        <dbReference type="ChEBI" id="CHEBI:28868"/>
    </reaction>
</comment>
<dbReference type="Gene3D" id="3.40.50.1820">
    <property type="entry name" value="alpha/beta hydrolase"/>
    <property type="match status" value="1"/>
</dbReference>